<dbReference type="HOGENOM" id="CLU_201241_1_0_5"/>
<gene>
    <name evidence="2" type="ORF">RB2654_05125</name>
</gene>
<feature type="signal peptide" evidence="1">
    <location>
        <begin position="1"/>
        <end position="21"/>
    </location>
</feature>
<accession>A3VKY9</accession>
<organism evidence="2 3">
    <name type="scientific">Maritimibacter alkaliphilus HTCC2654</name>
    <dbReference type="NCBI Taxonomy" id="314271"/>
    <lineage>
        <taxon>Bacteria</taxon>
        <taxon>Pseudomonadati</taxon>
        <taxon>Pseudomonadota</taxon>
        <taxon>Alphaproteobacteria</taxon>
        <taxon>Rhodobacterales</taxon>
        <taxon>Roseobacteraceae</taxon>
        <taxon>Maritimibacter</taxon>
    </lineage>
</organism>
<keyword evidence="1" id="KW-0732">Signal</keyword>
<evidence type="ECO:0000313" key="3">
    <source>
        <dbReference type="Proteomes" id="UP000002931"/>
    </source>
</evidence>
<protein>
    <recommendedName>
        <fullName evidence="4">Adenylosuccinate lyase</fullName>
    </recommendedName>
</protein>
<evidence type="ECO:0008006" key="4">
    <source>
        <dbReference type="Google" id="ProtNLM"/>
    </source>
</evidence>
<dbReference type="RefSeq" id="WP_008329315.1">
    <property type="nucleotide sequence ID" value="NZ_CH902578.1"/>
</dbReference>
<name>A3VKY9_9RHOB</name>
<feature type="chain" id="PRO_5002661233" description="Adenylosuccinate lyase" evidence="1">
    <location>
        <begin position="22"/>
        <end position="52"/>
    </location>
</feature>
<reference evidence="2 3" key="1">
    <citation type="journal article" date="2010" name="J. Bacteriol.">
        <title>Genome sequences of Pelagibaca bermudensis HTCC2601T and Maritimibacter alkaliphilus HTCC2654T, the type strains of two marine Roseobacter genera.</title>
        <authorList>
            <person name="Thrash J.C."/>
            <person name="Cho J.C."/>
            <person name="Ferriera S."/>
            <person name="Johnson J."/>
            <person name="Vergin K.L."/>
            <person name="Giovannoni S.J."/>
        </authorList>
    </citation>
    <scope>NUCLEOTIDE SEQUENCE [LARGE SCALE GENOMIC DNA]</scope>
    <source>
        <strain evidence="2 3">HTCC2654</strain>
    </source>
</reference>
<evidence type="ECO:0000313" key="2">
    <source>
        <dbReference type="EMBL" id="EAQ11039.1"/>
    </source>
</evidence>
<dbReference type="STRING" id="314271.RB2654_05125"/>
<sequence length="52" mass="5455">MKAKTLLASVILAFLPLAAIAQESQSCEEAHANCKEGTIYDAETKACVVVSS</sequence>
<dbReference type="AlphaFoldDB" id="A3VKY9"/>
<proteinExistence type="predicted"/>
<evidence type="ECO:0000256" key="1">
    <source>
        <dbReference type="SAM" id="SignalP"/>
    </source>
</evidence>
<comment type="caution">
    <text evidence="2">The sequence shown here is derived from an EMBL/GenBank/DDBJ whole genome shotgun (WGS) entry which is preliminary data.</text>
</comment>
<dbReference type="EMBL" id="AAMT01000020">
    <property type="protein sequence ID" value="EAQ11039.1"/>
    <property type="molecule type" value="Genomic_DNA"/>
</dbReference>
<keyword evidence="3" id="KW-1185">Reference proteome</keyword>
<dbReference type="Proteomes" id="UP000002931">
    <property type="component" value="Unassembled WGS sequence"/>
</dbReference>